<dbReference type="Proteomes" id="UP000012073">
    <property type="component" value="Unassembled WGS sequence"/>
</dbReference>
<name>R7Q8F3_CHOCR</name>
<dbReference type="GeneID" id="17321601"/>
<protein>
    <submittedName>
        <fullName evidence="2">Uncharacterized protein</fullName>
    </submittedName>
</protein>
<proteinExistence type="predicted"/>
<reference evidence="3" key="1">
    <citation type="journal article" date="2013" name="Proc. Natl. Acad. Sci. U.S.A.">
        <title>Genome structure and metabolic features in the red seaweed Chondrus crispus shed light on evolution of the Archaeplastida.</title>
        <authorList>
            <person name="Collen J."/>
            <person name="Porcel B."/>
            <person name="Carre W."/>
            <person name="Ball S.G."/>
            <person name="Chaparro C."/>
            <person name="Tonon T."/>
            <person name="Barbeyron T."/>
            <person name="Michel G."/>
            <person name="Noel B."/>
            <person name="Valentin K."/>
            <person name="Elias M."/>
            <person name="Artiguenave F."/>
            <person name="Arun A."/>
            <person name="Aury J.M."/>
            <person name="Barbosa-Neto J.F."/>
            <person name="Bothwell J.H."/>
            <person name="Bouget F.Y."/>
            <person name="Brillet L."/>
            <person name="Cabello-Hurtado F."/>
            <person name="Capella-Gutierrez S."/>
            <person name="Charrier B."/>
            <person name="Cladiere L."/>
            <person name="Cock J.M."/>
            <person name="Coelho S.M."/>
            <person name="Colleoni C."/>
            <person name="Czjzek M."/>
            <person name="Da Silva C."/>
            <person name="Delage L."/>
            <person name="Denoeud F."/>
            <person name="Deschamps P."/>
            <person name="Dittami S.M."/>
            <person name="Gabaldon T."/>
            <person name="Gachon C.M."/>
            <person name="Groisillier A."/>
            <person name="Herve C."/>
            <person name="Jabbari K."/>
            <person name="Katinka M."/>
            <person name="Kloareg B."/>
            <person name="Kowalczyk N."/>
            <person name="Labadie K."/>
            <person name="Leblanc C."/>
            <person name="Lopez P.J."/>
            <person name="McLachlan D.H."/>
            <person name="Meslet-Cladiere L."/>
            <person name="Moustafa A."/>
            <person name="Nehr Z."/>
            <person name="Nyvall Collen P."/>
            <person name="Panaud O."/>
            <person name="Partensky F."/>
            <person name="Poulain J."/>
            <person name="Rensing S.A."/>
            <person name="Rousvoal S."/>
            <person name="Samson G."/>
            <person name="Symeonidi A."/>
            <person name="Weissenbach J."/>
            <person name="Zambounis A."/>
            <person name="Wincker P."/>
            <person name="Boyen C."/>
        </authorList>
    </citation>
    <scope>NUCLEOTIDE SEQUENCE [LARGE SCALE GENOMIC DNA]</scope>
    <source>
        <strain evidence="3">cv. Stackhouse</strain>
    </source>
</reference>
<organism evidence="2 3">
    <name type="scientific">Chondrus crispus</name>
    <name type="common">Carrageen Irish moss</name>
    <name type="synonym">Polymorpha crispa</name>
    <dbReference type="NCBI Taxonomy" id="2769"/>
    <lineage>
        <taxon>Eukaryota</taxon>
        <taxon>Rhodophyta</taxon>
        <taxon>Florideophyceae</taxon>
        <taxon>Rhodymeniophycidae</taxon>
        <taxon>Gigartinales</taxon>
        <taxon>Gigartinaceae</taxon>
        <taxon>Chondrus</taxon>
    </lineage>
</organism>
<feature type="region of interest" description="Disordered" evidence="1">
    <location>
        <begin position="83"/>
        <end position="103"/>
    </location>
</feature>
<evidence type="ECO:0000313" key="3">
    <source>
        <dbReference type="Proteomes" id="UP000012073"/>
    </source>
</evidence>
<sequence>MSSSPFPGSTSSRIAFTWAADGLGPSSSMQCPRISAARTPNWHFENFNRAPASSSRRRTDSSDVRWSSADSVPRLISSIKAHTSLPLRSPSMEKDAPTLLDKD</sequence>
<keyword evidence="3" id="KW-1185">Reference proteome</keyword>
<gene>
    <name evidence="2" type="ORF">CHC_T00002738001</name>
</gene>
<evidence type="ECO:0000313" key="2">
    <source>
        <dbReference type="EMBL" id="CDF34068.1"/>
    </source>
</evidence>
<dbReference type="KEGG" id="ccp:CHC_T00002738001"/>
<feature type="region of interest" description="Disordered" evidence="1">
    <location>
        <begin position="46"/>
        <end position="69"/>
    </location>
</feature>
<evidence type="ECO:0000256" key="1">
    <source>
        <dbReference type="SAM" id="MobiDB-lite"/>
    </source>
</evidence>
<dbReference type="RefSeq" id="XP_005713887.1">
    <property type="nucleotide sequence ID" value="XM_005713830.1"/>
</dbReference>
<dbReference type="AlphaFoldDB" id="R7Q8F3"/>
<accession>R7Q8F3</accession>
<dbReference type="EMBL" id="HG001671">
    <property type="protein sequence ID" value="CDF34068.1"/>
    <property type="molecule type" value="Genomic_DNA"/>
</dbReference>
<feature type="compositionally biased region" description="Basic and acidic residues" evidence="1">
    <location>
        <begin position="91"/>
        <end position="103"/>
    </location>
</feature>
<dbReference type="Gramene" id="CDF34068">
    <property type="protein sequence ID" value="CDF34068"/>
    <property type="gene ID" value="CHC_T00002738001"/>
</dbReference>